<evidence type="ECO:0000256" key="2">
    <source>
        <dbReference type="ARBA" id="ARBA00012438"/>
    </source>
</evidence>
<dbReference type="EC" id="2.7.13.3" evidence="2"/>
<dbReference type="AlphaFoldDB" id="A0A4R9C2R3"/>
<keyword evidence="3" id="KW-0597">Phosphoprotein</keyword>
<protein>
    <recommendedName>
        <fullName evidence="2">histidine kinase</fullName>
        <ecNumber evidence="2">2.7.13.3</ecNumber>
    </recommendedName>
</protein>
<evidence type="ECO:0000313" key="12">
    <source>
        <dbReference type="EMBL" id="TFF67449.1"/>
    </source>
</evidence>
<dbReference type="Pfam" id="PF07730">
    <property type="entry name" value="HisKA_3"/>
    <property type="match status" value="1"/>
</dbReference>
<comment type="caution">
    <text evidence="12">The sequence shown here is derived from an EMBL/GenBank/DDBJ whole genome shotgun (WGS) entry which is preliminary data.</text>
</comment>
<dbReference type="Gene3D" id="3.30.565.10">
    <property type="entry name" value="Histidine kinase-like ATPase, C-terminal domain"/>
    <property type="match status" value="1"/>
</dbReference>
<gene>
    <name evidence="12" type="ORF">EQF91_00575</name>
</gene>
<evidence type="ECO:0000313" key="13">
    <source>
        <dbReference type="Proteomes" id="UP000297454"/>
    </source>
</evidence>
<dbReference type="PANTHER" id="PTHR24421">
    <property type="entry name" value="NITRATE/NITRITE SENSOR PROTEIN NARX-RELATED"/>
    <property type="match status" value="1"/>
</dbReference>
<organism evidence="12 13">
    <name type="scientific">Helcococcus ovis</name>
    <dbReference type="NCBI Taxonomy" id="72026"/>
    <lineage>
        <taxon>Bacteria</taxon>
        <taxon>Bacillati</taxon>
        <taxon>Bacillota</taxon>
        <taxon>Tissierellia</taxon>
        <taxon>Tissierellales</taxon>
        <taxon>Peptoniphilaceae</taxon>
        <taxon>Helcococcus</taxon>
    </lineage>
</organism>
<feature type="coiled-coil region" evidence="9">
    <location>
        <begin position="103"/>
        <end position="148"/>
    </location>
</feature>
<evidence type="ECO:0000259" key="11">
    <source>
        <dbReference type="Pfam" id="PF07730"/>
    </source>
</evidence>
<evidence type="ECO:0000256" key="7">
    <source>
        <dbReference type="ARBA" id="ARBA00022840"/>
    </source>
</evidence>
<proteinExistence type="predicted"/>
<comment type="catalytic activity">
    <reaction evidence="1">
        <text>ATP + protein L-histidine = ADP + protein N-phospho-L-histidine.</text>
        <dbReference type="EC" id="2.7.13.3"/>
    </reaction>
</comment>
<evidence type="ECO:0000259" key="10">
    <source>
        <dbReference type="Pfam" id="PF02518"/>
    </source>
</evidence>
<dbReference type="InterPro" id="IPR003594">
    <property type="entry name" value="HATPase_dom"/>
</dbReference>
<sequence>SLTICIFDFKIYVIIGFSYYLFIQNINFEDAYSKYMKTRDEFAEQNIILRKEKLNLLKKSERNKQISIIHERERIAKTLHESIGHTISASIIQIEAIKVISSNENVTKQLNSLQNNLKTGMNEIREALHNLKNQSIDLEKKIMELLENSRFKNNKINILNCENLNMNLKFDIISIVKEAITNALKYSNSDFMRISIVNNKKYISINISDNGSEFVDITNIKKGIGLISIKEIVDFYNGNLNISYNNGFNIHITLMEKIND</sequence>
<keyword evidence="7" id="KW-0067">ATP-binding</keyword>
<dbReference type="SUPFAM" id="SSF55874">
    <property type="entry name" value="ATPase domain of HSP90 chaperone/DNA topoisomerase II/histidine kinase"/>
    <property type="match status" value="1"/>
</dbReference>
<dbReference type="Pfam" id="PF02518">
    <property type="entry name" value="HATPase_c"/>
    <property type="match status" value="1"/>
</dbReference>
<keyword evidence="8" id="KW-0902">Two-component regulatory system</keyword>
<evidence type="ECO:0000256" key="6">
    <source>
        <dbReference type="ARBA" id="ARBA00022777"/>
    </source>
</evidence>
<dbReference type="GO" id="GO:0016020">
    <property type="term" value="C:membrane"/>
    <property type="evidence" value="ECO:0007669"/>
    <property type="project" value="InterPro"/>
</dbReference>
<dbReference type="PANTHER" id="PTHR24421:SF10">
    <property type="entry name" value="NITRATE_NITRITE SENSOR PROTEIN NARQ"/>
    <property type="match status" value="1"/>
</dbReference>
<keyword evidence="13" id="KW-1185">Reference proteome</keyword>
<evidence type="ECO:0000256" key="3">
    <source>
        <dbReference type="ARBA" id="ARBA00022553"/>
    </source>
</evidence>
<evidence type="ECO:0000256" key="1">
    <source>
        <dbReference type="ARBA" id="ARBA00000085"/>
    </source>
</evidence>
<keyword evidence="9" id="KW-0175">Coiled coil</keyword>
<dbReference type="GO" id="GO:0046983">
    <property type="term" value="F:protein dimerization activity"/>
    <property type="evidence" value="ECO:0007669"/>
    <property type="project" value="InterPro"/>
</dbReference>
<reference evidence="12 13" key="1">
    <citation type="submission" date="2019-01" db="EMBL/GenBank/DDBJ databases">
        <title>Draft Genome Sequences of Helcococcus ovis Strains Isolated from the Uterus and Vagina of Dairy Cows with Metritis.</title>
        <authorList>
            <person name="Cunha F."/>
            <person name="Jeon S.J."/>
            <person name="Kutzer P."/>
            <person name="Galvao K.N."/>
        </authorList>
    </citation>
    <scope>NUCLEOTIDE SEQUENCE [LARGE SCALE GENOMIC DNA]</scope>
    <source>
        <strain evidence="12 13">KG-37</strain>
    </source>
</reference>
<dbReference type="EMBL" id="SCFR01000002">
    <property type="protein sequence ID" value="TFF67449.1"/>
    <property type="molecule type" value="Genomic_DNA"/>
</dbReference>
<evidence type="ECO:0000256" key="9">
    <source>
        <dbReference type="SAM" id="Coils"/>
    </source>
</evidence>
<evidence type="ECO:0000256" key="5">
    <source>
        <dbReference type="ARBA" id="ARBA00022741"/>
    </source>
</evidence>
<evidence type="ECO:0000256" key="4">
    <source>
        <dbReference type="ARBA" id="ARBA00022679"/>
    </source>
</evidence>
<evidence type="ECO:0000256" key="8">
    <source>
        <dbReference type="ARBA" id="ARBA00023012"/>
    </source>
</evidence>
<dbReference type="Gene3D" id="1.20.5.1930">
    <property type="match status" value="1"/>
</dbReference>
<feature type="domain" description="Histidine kinase/HSP90-like ATPase" evidence="10">
    <location>
        <begin position="172"/>
        <end position="254"/>
    </location>
</feature>
<dbReference type="InterPro" id="IPR011712">
    <property type="entry name" value="Sig_transdc_His_kin_sub3_dim/P"/>
</dbReference>
<dbReference type="RefSeq" id="WP_134768801.1">
    <property type="nucleotide sequence ID" value="NZ_SCFR01000002.1"/>
</dbReference>
<keyword evidence="5" id="KW-0547">Nucleotide-binding</keyword>
<accession>A0A4R9C2R3</accession>
<feature type="domain" description="Signal transduction histidine kinase subgroup 3 dimerisation and phosphoacceptor" evidence="11">
    <location>
        <begin position="71"/>
        <end position="133"/>
    </location>
</feature>
<keyword evidence="6" id="KW-0418">Kinase</keyword>
<dbReference type="InterPro" id="IPR036890">
    <property type="entry name" value="HATPase_C_sf"/>
</dbReference>
<name>A0A4R9C2R3_9FIRM</name>
<feature type="non-terminal residue" evidence="12">
    <location>
        <position position="1"/>
    </location>
</feature>
<dbReference type="Proteomes" id="UP000297454">
    <property type="component" value="Unassembled WGS sequence"/>
</dbReference>
<keyword evidence="4" id="KW-0808">Transferase</keyword>
<dbReference type="InterPro" id="IPR050482">
    <property type="entry name" value="Sensor_HK_TwoCompSys"/>
</dbReference>
<dbReference type="GO" id="GO:0005524">
    <property type="term" value="F:ATP binding"/>
    <property type="evidence" value="ECO:0007669"/>
    <property type="project" value="UniProtKB-KW"/>
</dbReference>
<dbReference type="GO" id="GO:0000155">
    <property type="term" value="F:phosphorelay sensor kinase activity"/>
    <property type="evidence" value="ECO:0007669"/>
    <property type="project" value="InterPro"/>
</dbReference>